<dbReference type="SUPFAM" id="SSF55961">
    <property type="entry name" value="Bet v1-like"/>
    <property type="match status" value="1"/>
</dbReference>
<proteinExistence type="predicted"/>
<name>A0AA48RC46_9ZZZZ</name>
<protein>
    <recommendedName>
        <fullName evidence="2">Polyketide cyclase / dehydrase and lipid transport</fullName>
    </recommendedName>
</protein>
<evidence type="ECO:0008006" key="2">
    <source>
        <dbReference type="Google" id="ProtNLM"/>
    </source>
</evidence>
<sequence>MFGIGESKPVAGHAEGIVSCAISTAYEFVGLRFFENYRKWCPQVVELEELTPPPIRAGTRGRQVTRDRGIDSESTFEVATFSPAIAFAIRGISEPFRSSYEFIEESDGQTRLVFTFELKELDLVMRPFQKLIRTALQEGAVQTVDNIRQLLEEVAVNASHSVAK</sequence>
<dbReference type="AlphaFoldDB" id="A0AA48RC46"/>
<dbReference type="InterPro" id="IPR023393">
    <property type="entry name" value="START-like_dom_sf"/>
</dbReference>
<evidence type="ECO:0000313" key="1">
    <source>
        <dbReference type="EMBL" id="CAJ0854973.1"/>
    </source>
</evidence>
<dbReference type="Gene3D" id="3.30.530.20">
    <property type="match status" value="1"/>
</dbReference>
<gene>
    <name evidence="1" type="ORF">AMST5_00790</name>
</gene>
<dbReference type="Pfam" id="PF10604">
    <property type="entry name" value="Polyketide_cyc2"/>
    <property type="match status" value="1"/>
</dbReference>
<organism evidence="1">
    <name type="scientific">freshwater sediment metagenome</name>
    <dbReference type="NCBI Taxonomy" id="556182"/>
    <lineage>
        <taxon>unclassified sequences</taxon>
        <taxon>metagenomes</taxon>
        <taxon>ecological metagenomes</taxon>
    </lineage>
</organism>
<reference evidence="1" key="1">
    <citation type="submission" date="2023-07" db="EMBL/GenBank/DDBJ databases">
        <authorList>
            <person name="Pelsma A.J. K."/>
        </authorList>
    </citation>
    <scope>NUCLEOTIDE SEQUENCE</scope>
</reference>
<accession>A0AA48RC46</accession>
<dbReference type="EMBL" id="OY288114">
    <property type="protein sequence ID" value="CAJ0854973.1"/>
    <property type="molecule type" value="Genomic_DNA"/>
</dbReference>
<dbReference type="InterPro" id="IPR019587">
    <property type="entry name" value="Polyketide_cyclase/dehydratase"/>
</dbReference>